<dbReference type="GO" id="GO:0045333">
    <property type="term" value="P:cellular respiration"/>
    <property type="evidence" value="ECO:0007669"/>
    <property type="project" value="UniProtKB-ARBA"/>
</dbReference>
<keyword evidence="9" id="KW-0285">Flavoprotein</keyword>
<keyword evidence="11" id="KW-0479">Metal-binding</keyword>
<proteinExistence type="inferred from homology"/>
<dbReference type="InterPro" id="IPR023173">
    <property type="entry name" value="NADPH_Cyt_P450_Rdtase_alpha"/>
</dbReference>
<dbReference type="InterPro" id="IPR006963">
    <property type="entry name" value="Mopterin_OxRdtase_4Fe-4S_dom"/>
</dbReference>
<dbReference type="InterPro" id="IPR003097">
    <property type="entry name" value="CysJ-like_FAD-binding"/>
</dbReference>
<dbReference type="GO" id="GO:0046872">
    <property type="term" value="F:metal ion binding"/>
    <property type="evidence" value="ECO:0007669"/>
    <property type="project" value="UniProtKB-KW"/>
</dbReference>
<comment type="cofactor">
    <cofactor evidence="4">
        <name>FAD</name>
        <dbReference type="ChEBI" id="CHEBI:57692"/>
    </cofactor>
</comment>
<dbReference type="SMART" id="SM00926">
    <property type="entry name" value="Molybdop_Fe4S4"/>
    <property type="match status" value="1"/>
</dbReference>
<dbReference type="InterPro" id="IPR006656">
    <property type="entry name" value="Mopterin_OxRdtase"/>
</dbReference>
<evidence type="ECO:0000256" key="14">
    <source>
        <dbReference type="ARBA" id="ARBA00022982"/>
    </source>
</evidence>
<evidence type="ECO:0000256" key="19">
    <source>
        <dbReference type="ARBA" id="ARBA00023192"/>
    </source>
</evidence>
<keyword evidence="19" id="KW-0028">Amino-acid biosynthesis</keyword>
<dbReference type="Gene3D" id="3.40.50.80">
    <property type="entry name" value="Nucleotide-binding domain of ferredoxin-NADP reductase (FNR) module"/>
    <property type="match status" value="1"/>
</dbReference>
<feature type="domain" description="4Fe-4S Mo/W bis-MGD-type" evidence="23">
    <location>
        <begin position="3"/>
        <end position="59"/>
    </location>
</feature>
<dbReference type="PRINTS" id="PR00369">
    <property type="entry name" value="FLAVODOXIN"/>
</dbReference>
<dbReference type="SUPFAM" id="SSF53706">
    <property type="entry name" value="Formate dehydrogenase/DMSO reductase, domains 1-3"/>
    <property type="match status" value="1"/>
</dbReference>
<evidence type="ECO:0000256" key="5">
    <source>
        <dbReference type="ARBA" id="ARBA00008747"/>
    </source>
</evidence>
<dbReference type="InterPro" id="IPR008254">
    <property type="entry name" value="Flavodoxin/NO_synth"/>
</dbReference>
<dbReference type="InterPro" id="IPR039261">
    <property type="entry name" value="FNR_nucleotide-bd"/>
</dbReference>
<organism evidence="24 25">
    <name type="scientific">Acetobacter tropicalis</name>
    <dbReference type="NCBI Taxonomy" id="104102"/>
    <lineage>
        <taxon>Bacteria</taxon>
        <taxon>Pseudomonadati</taxon>
        <taxon>Pseudomonadota</taxon>
        <taxon>Alphaproteobacteria</taxon>
        <taxon>Acetobacterales</taxon>
        <taxon>Acetobacteraceae</taxon>
        <taxon>Acetobacter</taxon>
    </lineage>
</organism>
<evidence type="ECO:0000256" key="9">
    <source>
        <dbReference type="ARBA" id="ARBA00022630"/>
    </source>
</evidence>
<dbReference type="Pfam" id="PF00175">
    <property type="entry name" value="NAD_binding_1"/>
    <property type="match status" value="1"/>
</dbReference>
<evidence type="ECO:0000256" key="1">
    <source>
        <dbReference type="ARBA" id="ARBA00001917"/>
    </source>
</evidence>
<evidence type="ECO:0000256" key="2">
    <source>
        <dbReference type="ARBA" id="ARBA00001942"/>
    </source>
</evidence>
<dbReference type="GO" id="GO:0016020">
    <property type="term" value="C:membrane"/>
    <property type="evidence" value="ECO:0007669"/>
    <property type="project" value="TreeGrafter"/>
</dbReference>
<dbReference type="SUPFAM" id="SSF50692">
    <property type="entry name" value="ADC-like"/>
    <property type="match status" value="1"/>
</dbReference>
<dbReference type="FunFam" id="3.40.50.80:FF:000001">
    <property type="entry name" value="NADPH--cytochrome P450 reductase 1"/>
    <property type="match status" value="1"/>
</dbReference>
<keyword evidence="14" id="KW-0249">Electron transport</keyword>
<comment type="cofactor">
    <cofactor evidence="3">
        <name>[4Fe-4S] cluster</name>
        <dbReference type="ChEBI" id="CHEBI:49883"/>
    </cofactor>
</comment>
<dbReference type="InterPro" id="IPR017938">
    <property type="entry name" value="Riboflavin_synthase-like_b-brl"/>
</dbReference>
<keyword evidence="14" id="KW-0813">Transport</keyword>
<dbReference type="Proteomes" id="UP000029448">
    <property type="component" value="Unassembled WGS sequence"/>
</dbReference>
<dbReference type="PROSITE" id="PS00551">
    <property type="entry name" value="MOLYBDOPTERIN_PROK_1"/>
    <property type="match status" value="1"/>
</dbReference>
<name>A0A094YGB5_9PROT</name>
<dbReference type="GO" id="GO:0004783">
    <property type="term" value="F:sulfite reductase (NADPH) activity"/>
    <property type="evidence" value="ECO:0007669"/>
    <property type="project" value="UniProtKB-EC"/>
</dbReference>
<dbReference type="EC" id="1.8.1.2" evidence="6"/>
<dbReference type="SUPFAM" id="SSF52218">
    <property type="entry name" value="Flavoproteins"/>
    <property type="match status" value="1"/>
</dbReference>
<dbReference type="CDD" id="cd02791">
    <property type="entry name" value="MopB_CT_Nitrate-R-NapA-like"/>
    <property type="match status" value="1"/>
</dbReference>
<dbReference type="Pfam" id="PF00667">
    <property type="entry name" value="FAD_binding_1"/>
    <property type="match status" value="1"/>
</dbReference>
<dbReference type="Pfam" id="PF01568">
    <property type="entry name" value="Molydop_binding"/>
    <property type="match status" value="1"/>
</dbReference>
<evidence type="ECO:0000256" key="11">
    <source>
        <dbReference type="ARBA" id="ARBA00022723"/>
    </source>
</evidence>
<dbReference type="Gene3D" id="3.40.50.360">
    <property type="match status" value="1"/>
</dbReference>
<keyword evidence="17" id="KW-0411">Iron-sulfur</keyword>
<keyword evidence="18" id="KW-0534">Nitrate assimilation</keyword>
<comment type="similarity">
    <text evidence="5">Belongs to the prokaryotic molybdopterin-containing oxidoreductase family. NasA/NapA/NarB subfamily.</text>
</comment>
<dbReference type="InterPro" id="IPR050123">
    <property type="entry name" value="Prok_molybdopt-oxidoreductase"/>
</dbReference>
<evidence type="ECO:0000256" key="15">
    <source>
        <dbReference type="ARBA" id="ARBA00023002"/>
    </source>
</evidence>
<dbReference type="PROSITE" id="PS51384">
    <property type="entry name" value="FAD_FR"/>
    <property type="match status" value="1"/>
</dbReference>
<keyword evidence="25" id="KW-1185">Reference proteome</keyword>
<dbReference type="SUPFAM" id="SSF63380">
    <property type="entry name" value="Riboflavin synthase domain-like"/>
    <property type="match status" value="1"/>
</dbReference>
<comment type="caution">
    <text evidence="24">The sequence shown here is derived from an EMBL/GenBank/DDBJ whole genome shotgun (WGS) entry which is preliminary data.</text>
</comment>
<comment type="catalytic activity">
    <reaction evidence="20">
        <text>hydrogen sulfide + 3 NADP(+) + 3 H2O = sulfite + 3 NADPH + 4 H(+)</text>
        <dbReference type="Rhea" id="RHEA:13801"/>
        <dbReference type="ChEBI" id="CHEBI:15377"/>
        <dbReference type="ChEBI" id="CHEBI:15378"/>
        <dbReference type="ChEBI" id="CHEBI:17359"/>
        <dbReference type="ChEBI" id="CHEBI:29919"/>
        <dbReference type="ChEBI" id="CHEBI:57783"/>
        <dbReference type="ChEBI" id="CHEBI:58349"/>
        <dbReference type="EC" id="1.8.1.2"/>
    </reaction>
</comment>
<comment type="cofactor">
    <cofactor evidence="1">
        <name>FMN</name>
        <dbReference type="ChEBI" id="CHEBI:58210"/>
    </cofactor>
</comment>
<dbReference type="GO" id="GO:0019344">
    <property type="term" value="P:cysteine biosynthetic process"/>
    <property type="evidence" value="ECO:0007669"/>
    <property type="project" value="UniProtKB-KW"/>
</dbReference>
<keyword evidence="10" id="KW-0288">FMN</keyword>
<dbReference type="GO" id="GO:0051539">
    <property type="term" value="F:4 iron, 4 sulfur cluster binding"/>
    <property type="evidence" value="ECO:0007669"/>
    <property type="project" value="UniProtKB-KW"/>
</dbReference>
<evidence type="ECO:0000256" key="6">
    <source>
        <dbReference type="ARBA" id="ARBA00012604"/>
    </source>
</evidence>
<dbReference type="Gene3D" id="1.20.990.10">
    <property type="entry name" value="NADPH-cytochrome p450 Reductase, Chain A, domain 3"/>
    <property type="match status" value="1"/>
</dbReference>
<dbReference type="EMBL" id="JOKM01000104">
    <property type="protein sequence ID" value="KGB21080.1"/>
    <property type="molecule type" value="Genomic_DNA"/>
</dbReference>
<dbReference type="InterPro" id="IPR001433">
    <property type="entry name" value="OxRdtase_FAD/NAD-bd"/>
</dbReference>
<dbReference type="GO" id="GO:0043546">
    <property type="term" value="F:molybdopterin cofactor binding"/>
    <property type="evidence" value="ECO:0007669"/>
    <property type="project" value="InterPro"/>
</dbReference>
<dbReference type="SUPFAM" id="SSF52343">
    <property type="entry name" value="Ferredoxin reductase-like, C-terminal NADP-linked domain"/>
    <property type="match status" value="1"/>
</dbReference>
<dbReference type="Gene3D" id="3.40.50.740">
    <property type="match status" value="1"/>
</dbReference>
<dbReference type="InterPro" id="IPR009010">
    <property type="entry name" value="Asp_de-COase-like_dom_sf"/>
</dbReference>
<evidence type="ECO:0000256" key="13">
    <source>
        <dbReference type="ARBA" id="ARBA00022857"/>
    </source>
</evidence>
<evidence type="ECO:0000256" key="10">
    <source>
        <dbReference type="ARBA" id="ARBA00022643"/>
    </source>
</evidence>
<evidence type="ECO:0000313" key="24">
    <source>
        <dbReference type="EMBL" id="KGB21080.1"/>
    </source>
</evidence>
<keyword evidence="13" id="KW-0521">NADP</keyword>
<dbReference type="InterPro" id="IPR017927">
    <property type="entry name" value="FAD-bd_FR_type"/>
</dbReference>
<evidence type="ECO:0000256" key="20">
    <source>
        <dbReference type="ARBA" id="ARBA00052219"/>
    </source>
</evidence>
<dbReference type="Pfam" id="PF04879">
    <property type="entry name" value="Molybdop_Fe4S4"/>
    <property type="match status" value="1"/>
</dbReference>
<dbReference type="STRING" id="104102.AtDm6_3240"/>
<dbReference type="Gene3D" id="2.40.30.10">
    <property type="entry name" value="Translation factors"/>
    <property type="match status" value="2"/>
</dbReference>
<dbReference type="InterPro" id="IPR001094">
    <property type="entry name" value="Flavdoxin-like"/>
</dbReference>
<keyword evidence="7" id="KW-0004">4Fe-4S</keyword>
<keyword evidence="16" id="KW-0408">Iron</keyword>
<dbReference type="InterPro" id="IPR041957">
    <property type="entry name" value="CT_Nitrate-R-NapA-like"/>
</dbReference>
<evidence type="ECO:0000259" key="22">
    <source>
        <dbReference type="PROSITE" id="PS51384"/>
    </source>
</evidence>
<accession>A0A094YGB5</accession>
<evidence type="ECO:0000256" key="8">
    <source>
        <dbReference type="ARBA" id="ARBA00022505"/>
    </source>
</evidence>
<keyword evidence="15 24" id="KW-0560">Oxidoreductase</keyword>
<dbReference type="InterPro" id="IPR027467">
    <property type="entry name" value="MopterinOxRdtase_cofactor_BS"/>
</dbReference>
<dbReference type="CDD" id="cd02754">
    <property type="entry name" value="MopB_Nitrate-R-NapA-like"/>
    <property type="match status" value="1"/>
</dbReference>
<feature type="domain" description="Flavodoxin-like" evidence="21">
    <location>
        <begin position="812"/>
        <end position="948"/>
    </location>
</feature>
<dbReference type="Gene3D" id="3.40.228.10">
    <property type="entry name" value="Dimethylsulfoxide Reductase, domain 2"/>
    <property type="match status" value="1"/>
</dbReference>
<dbReference type="PANTHER" id="PTHR43105:SF9">
    <property type="entry name" value="NADPH-FE(3+) OXIDOREDUCTASE SUBUNIT ALPHA"/>
    <property type="match status" value="1"/>
</dbReference>
<dbReference type="GeneID" id="89479672"/>
<dbReference type="Gene3D" id="2.40.40.20">
    <property type="match status" value="1"/>
</dbReference>
<keyword evidence="8" id="KW-0500">Molybdenum</keyword>
<evidence type="ECO:0000313" key="25">
    <source>
        <dbReference type="Proteomes" id="UP000029448"/>
    </source>
</evidence>
<evidence type="ECO:0000256" key="12">
    <source>
        <dbReference type="ARBA" id="ARBA00022827"/>
    </source>
</evidence>
<sequence length="1315" mass="142986">MGKEEIRTVCPYCGVGCGIIMEVENGRIAKVRGDAAHPANGGRLCTKGSSCDKPLLSDQRLKQAILRSERGGKAVSLPMQEAIEVTAARLRSTLEEHGPDAIAFYVSGQMSLEAQYLINKLAKGFVRSQYIESNSRLCMAAAGTGYKLSLGADAPPGSYEDFDCTDLFFVIGANMADCHPILFLRLLDRKRAGAKLIVVDPRRTATAEKADLYLPIRPGTDLALLNGVLHLLVKNEAIDRDFIARFTSGWDAMVPFVEEYTPERVADITGLPVDDILTAARWIAEAGEWLSLWTMGLNQSVAGTWNTNALCNLHLATGAICRPGSGPFSLTGQPNAMGGREMGYMGPGLPGQRSALVAADRAFTEEQWSLPPGTLREAGGNGAIGMFNAMERGEIKACWVICTNPVATVANRGHVVRALEAAECVIVQDAFADSETARFADIVLPAALWAEADGVQVNSDRTITLARQAVLPPGEAMADWEIIARVAQAMGFKKDFSYSSSAEVFAEASRFTNPKTGYDIAGVSHARLREGPVQWPAPSGDRQARHPIRYLQPDGHGPVFPTPDGRGIFHPRPWLRPDEWPNEEFPFVLNSGRLQHQWHTLTKTGRVESLNRLNPGPFVEIAPEDAGPLGFVQGDSARITSRRGKIVLPVEVSSRVSPGTCFAPFHWNDRFGEGQTVNTITSDIVDPISLQPGFKLCAVTLERVDKQPSRESGSKELGSEGGHAMGVHALVSHLGLKSPALPIAASLPAEAHLWLSGFLEGLKISPPHTGELPVLPPSAPVPADVRSRIDGLLAGLYSRSREQDVSLPISGITVWWASQTGRAEELAGTVAAWLQEAGHTATARCLSEFDPDISVSGTALFVVSTFGDGDPPDCAGSFWTMLREREVSLADLRFTVLALGDSSYANFCGFGRMLDSRLRELGAMPFLDRMDCEPDFEDVVETWRGAVLTSLGQRESGAVTAVAERVAEPVAGTRDMPVMARLQINQRLCASGCERDTRRIGLDLSETELMWAPGDALGVWPCNPLSRVEMALRALNLPEETPIVLRGHGTVGLKEALLRHLDLSRPHPAMLAALGGPAPGFLPDLLKGASLRVATQDVPALFRRMQPRLYSIASSPFVSGRVVELTVGINSAPWPGVCSNWLAGLEEGMNVPVFVQPTTHFRLPQDDAASIILIGPGTGIAPFRGFLQDRAARKAQGKNWLFFGERHAEESFYYRDELETFLHEGFLTRLDTAFSRDQAERIYVQDRMEQVGADIWQWLREGASVYVCGDATRMARDVDAALRRIVVRHGNLSMEAAEAFVAGLTREGRYLRDVY</sequence>
<evidence type="ECO:0000256" key="4">
    <source>
        <dbReference type="ARBA" id="ARBA00001974"/>
    </source>
</evidence>
<dbReference type="PATRIC" id="fig|104102.7.peg.3194"/>
<dbReference type="PROSITE" id="PS50902">
    <property type="entry name" value="FLAVODOXIN_LIKE"/>
    <property type="match status" value="1"/>
</dbReference>
<dbReference type="GO" id="GO:1990204">
    <property type="term" value="C:oxidoreductase complex"/>
    <property type="evidence" value="ECO:0007669"/>
    <property type="project" value="UniProtKB-ARBA"/>
</dbReference>
<dbReference type="GO" id="GO:0010181">
    <property type="term" value="F:FMN binding"/>
    <property type="evidence" value="ECO:0007669"/>
    <property type="project" value="InterPro"/>
</dbReference>
<evidence type="ECO:0000259" key="21">
    <source>
        <dbReference type="PROSITE" id="PS50902"/>
    </source>
</evidence>
<keyword evidence="19" id="KW-0198">Cysteine biosynthesis</keyword>
<protein>
    <recommendedName>
        <fullName evidence="6">assimilatory sulfite reductase (NADPH)</fullName>
        <ecNumber evidence="6">1.8.1.2</ecNumber>
    </recommendedName>
</protein>
<evidence type="ECO:0000256" key="3">
    <source>
        <dbReference type="ARBA" id="ARBA00001966"/>
    </source>
</evidence>
<keyword evidence="12" id="KW-0274">FAD</keyword>
<reference evidence="24 25" key="1">
    <citation type="submission" date="2014-06" db="EMBL/GenBank/DDBJ databases">
        <title>Functional and comparative genomic analyses of the Drosophila gut microbiota identify candidate symbiosis factors.</title>
        <authorList>
            <person name="Newell P.D."/>
            <person name="Chaston J.M."/>
            <person name="Douglas A.E."/>
        </authorList>
    </citation>
    <scope>NUCLEOTIDE SEQUENCE [LARGE SCALE GENOMIC DNA]</scope>
    <source>
        <strain evidence="24 25">DmCS_006</strain>
    </source>
</reference>
<comment type="cofactor">
    <cofactor evidence="2">
        <name>Mo-bis(molybdopterin guanine dinucleotide)</name>
        <dbReference type="ChEBI" id="CHEBI:60539"/>
    </cofactor>
</comment>
<gene>
    <name evidence="24" type="ORF">AtDm6_3240</name>
</gene>
<dbReference type="InterPro" id="IPR006657">
    <property type="entry name" value="MoPterin_dinucl-bd_dom"/>
</dbReference>
<dbReference type="InterPro" id="IPR029039">
    <property type="entry name" value="Flavoprotein-like_sf"/>
</dbReference>
<dbReference type="PRINTS" id="PR00371">
    <property type="entry name" value="FPNCR"/>
</dbReference>
<dbReference type="PANTHER" id="PTHR43105">
    <property type="entry name" value="RESPIRATORY NITRATE REDUCTASE"/>
    <property type="match status" value="1"/>
</dbReference>
<evidence type="ECO:0000256" key="17">
    <source>
        <dbReference type="ARBA" id="ARBA00023014"/>
    </source>
</evidence>
<evidence type="ECO:0000259" key="23">
    <source>
        <dbReference type="PROSITE" id="PS51669"/>
    </source>
</evidence>
<dbReference type="Pfam" id="PF00384">
    <property type="entry name" value="Molybdopterin"/>
    <property type="match status" value="1"/>
</dbReference>
<dbReference type="Gene3D" id="2.20.25.90">
    <property type="entry name" value="ADC-like domains"/>
    <property type="match status" value="1"/>
</dbReference>
<dbReference type="Pfam" id="PF00258">
    <property type="entry name" value="Flavodoxin_1"/>
    <property type="match status" value="1"/>
</dbReference>
<dbReference type="RefSeq" id="WP_035382219.1">
    <property type="nucleotide sequence ID" value="NZ_JAUYUW010000001.1"/>
</dbReference>
<evidence type="ECO:0000256" key="18">
    <source>
        <dbReference type="ARBA" id="ARBA00023063"/>
    </source>
</evidence>
<dbReference type="PROSITE" id="PS51669">
    <property type="entry name" value="4FE4S_MOW_BIS_MGD"/>
    <property type="match status" value="1"/>
</dbReference>
<dbReference type="GO" id="GO:0042128">
    <property type="term" value="P:nitrate assimilation"/>
    <property type="evidence" value="ECO:0007669"/>
    <property type="project" value="UniProtKB-KW"/>
</dbReference>
<evidence type="ECO:0000256" key="16">
    <source>
        <dbReference type="ARBA" id="ARBA00023004"/>
    </source>
</evidence>
<evidence type="ECO:0000256" key="7">
    <source>
        <dbReference type="ARBA" id="ARBA00022485"/>
    </source>
</evidence>
<feature type="domain" description="FAD-binding FR-type" evidence="22">
    <location>
        <begin position="975"/>
        <end position="1164"/>
    </location>
</feature>
<dbReference type="InterPro" id="IPR001709">
    <property type="entry name" value="Flavoprot_Pyr_Nucl_cyt_Rdtase"/>
</dbReference>